<comment type="caution">
    <text evidence="2">The sequence shown here is derived from an EMBL/GenBank/DDBJ whole genome shotgun (WGS) entry which is preliminary data.</text>
</comment>
<reference evidence="2 3" key="1">
    <citation type="submission" date="2020-04" db="EMBL/GenBank/DDBJ databases">
        <title>Molecular characterization of pseudomonads from Agaricus bisporus reveal novel blotch 2 pathogens in Western Europe.</title>
        <authorList>
            <person name="Taparia T."/>
            <person name="Krijger M."/>
            <person name="Haynes E."/>
            <person name="Elpinstone J.G."/>
            <person name="Noble R."/>
            <person name="Van Der Wolf J."/>
        </authorList>
    </citation>
    <scope>NUCLEOTIDE SEQUENCE [LARGE SCALE GENOMIC DNA]</scope>
    <source>
        <strain evidence="2 3">IPO3782</strain>
    </source>
</reference>
<feature type="transmembrane region" description="Helical" evidence="1">
    <location>
        <begin position="12"/>
        <end position="30"/>
    </location>
</feature>
<feature type="transmembrane region" description="Helical" evidence="1">
    <location>
        <begin position="67"/>
        <end position="85"/>
    </location>
</feature>
<protein>
    <submittedName>
        <fullName evidence="2">Uncharacterized protein</fullName>
    </submittedName>
</protein>
<feature type="transmembrane region" description="Helical" evidence="1">
    <location>
        <begin position="106"/>
        <end position="125"/>
    </location>
</feature>
<dbReference type="EMBL" id="JACARG010000002">
    <property type="protein sequence ID" value="NWE11674.1"/>
    <property type="molecule type" value="Genomic_DNA"/>
</dbReference>
<feature type="transmembrane region" description="Helical" evidence="1">
    <location>
        <begin position="145"/>
        <end position="173"/>
    </location>
</feature>
<accession>A0A7Y8JMR5</accession>
<evidence type="ECO:0000313" key="2">
    <source>
        <dbReference type="EMBL" id="NWE11674.1"/>
    </source>
</evidence>
<dbReference type="AlphaFoldDB" id="A0A7Y8JMR5"/>
<keyword evidence="1" id="KW-0472">Membrane</keyword>
<sequence length="185" mass="21355">MTKKTKQLIKMPYAFIVLTIIPIFIIAFLLPTNPETNFHLELDTFLNEKLLGLVGFWTSSSAFSSKLITNYISIFGPLFSIITFIKIRKTMIIDPDQYESMTIAKYSAILISITAFIFFAIYAFYMQETDLGTLTQKWGFLGRHIIPYALFSSGILLVFHCFPIIAYSAFYFIPQLLLKRQKQKQ</sequence>
<name>A0A7Y8JMR5_9PSED</name>
<gene>
    <name evidence="2" type="ORF">HX822_01895</name>
</gene>
<dbReference type="RefSeq" id="WP_177075693.1">
    <property type="nucleotide sequence ID" value="NZ_JACARG010000002.1"/>
</dbReference>
<evidence type="ECO:0000313" key="3">
    <source>
        <dbReference type="Proteomes" id="UP000531950"/>
    </source>
</evidence>
<evidence type="ECO:0000256" key="1">
    <source>
        <dbReference type="SAM" id="Phobius"/>
    </source>
</evidence>
<dbReference type="Proteomes" id="UP000531950">
    <property type="component" value="Unassembled WGS sequence"/>
</dbReference>
<organism evidence="2 3">
    <name type="scientific">Pseudomonas yamanorum</name>
    <dbReference type="NCBI Taxonomy" id="515393"/>
    <lineage>
        <taxon>Bacteria</taxon>
        <taxon>Pseudomonadati</taxon>
        <taxon>Pseudomonadota</taxon>
        <taxon>Gammaproteobacteria</taxon>
        <taxon>Pseudomonadales</taxon>
        <taxon>Pseudomonadaceae</taxon>
        <taxon>Pseudomonas</taxon>
    </lineage>
</organism>
<keyword evidence="1" id="KW-0812">Transmembrane</keyword>
<keyword evidence="1" id="KW-1133">Transmembrane helix</keyword>
<proteinExistence type="predicted"/>